<dbReference type="PANTHER" id="PTHR34963:SF2">
    <property type="entry name" value="PHOTOSYSTEM II REACTION CENTER PSB28 PROTEIN, CHLOROPLASTIC"/>
    <property type="match status" value="1"/>
</dbReference>
<keyword evidence="1" id="KW-0604">Photosystem II</keyword>
<feature type="signal peptide" evidence="2">
    <location>
        <begin position="1"/>
        <end position="19"/>
    </location>
</feature>
<organism evidence="3 4">
    <name type="scientific">Nitzschia inconspicua</name>
    <dbReference type="NCBI Taxonomy" id="303405"/>
    <lineage>
        <taxon>Eukaryota</taxon>
        <taxon>Sar</taxon>
        <taxon>Stramenopiles</taxon>
        <taxon>Ochrophyta</taxon>
        <taxon>Bacillariophyta</taxon>
        <taxon>Bacillariophyceae</taxon>
        <taxon>Bacillariophycidae</taxon>
        <taxon>Bacillariales</taxon>
        <taxon>Bacillariaceae</taxon>
        <taxon>Nitzschia</taxon>
    </lineage>
</organism>
<comment type="caution">
    <text evidence="3">The sequence shown here is derived from an EMBL/GenBank/DDBJ whole genome shotgun (WGS) entry which is preliminary data.</text>
</comment>
<gene>
    <name evidence="3" type="ORF">IV203_025655</name>
</gene>
<dbReference type="InterPro" id="IPR005610">
    <property type="entry name" value="PSII_Psb28_class-1"/>
</dbReference>
<sequence>MMKTVTSLLLLATTSLSNAFAPVNPSSAAIRQSVMQLDASIQFVRGLDEKVVPNVKLTRAKDGSSGVATFTFNNPNVFDASTASMGEILGMFMIDDEGEISTTSVNARFANGKPQAIESVYTMTSPEQWDRFMRFMERYAEANDLGFTAA</sequence>
<dbReference type="GO" id="GO:0015979">
    <property type="term" value="P:photosynthesis"/>
    <property type="evidence" value="ECO:0007669"/>
    <property type="project" value="UniProtKB-KW"/>
</dbReference>
<reference evidence="3" key="2">
    <citation type="submission" date="2021-04" db="EMBL/GenBank/DDBJ databases">
        <authorList>
            <person name="Podell S."/>
        </authorList>
    </citation>
    <scope>NUCLEOTIDE SEQUENCE</scope>
    <source>
        <strain evidence="3">Hildebrandi</strain>
    </source>
</reference>
<feature type="chain" id="PRO_5039895208" description="Photosystem II reaction center Psb28 protein" evidence="2">
    <location>
        <begin position="20"/>
        <end position="150"/>
    </location>
</feature>
<protein>
    <recommendedName>
        <fullName evidence="1">Photosystem II reaction center Psb28 protein</fullName>
    </recommendedName>
</protein>
<dbReference type="OrthoDB" id="1938621at2759"/>
<evidence type="ECO:0000256" key="1">
    <source>
        <dbReference type="RuleBase" id="RU003509"/>
    </source>
</evidence>
<name>A0A9K3LHW8_9STRA</name>
<dbReference type="GO" id="GO:0009523">
    <property type="term" value="C:photosystem II"/>
    <property type="evidence" value="ECO:0007669"/>
    <property type="project" value="UniProtKB-KW"/>
</dbReference>
<dbReference type="NCBIfam" id="TIGR03047">
    <property type="entry name" value="PS_II_psb28"/>
    <property type="match status" value="1"/>
</dbReference>
<evidence type="ECO:0000313" key="4">
    <source>
        <dbReference type="Proteomes" id="UP000693970"/>
    </source>
</evidence>
<evidence type="ECO:0000256" key="2">
    <source>
        <dbReference type="SAM" id="SignalP"/>
    </source>
</evidence>
<keyword evidence="4" id="KW-1185">Reference proteome</keyword>
<dbReference type="AlphaFoldDB" id="A0A9K3LHW8"/>
<proteinExistence type="inferred from homology"/>
<accession>A0A9K3LHW8</accession>
<evidence type="ECO:0000313" key="3">
    <source>
        <dbReference type="EMBL" id="KAG7361989.1"/>
    </source>
</evidence>
<dbReference type="HAMAP" id="MF_01370">
    <property type="entry name" value="PSII_Psb28"/>
    <property type="match status" value="1"/>
</dbReference>
<comment type="similarity">
    <text evidence="1">Belongs to the Psb28 family.</text>
</comment>
<dbReference type="Proteomes" id="UP000693970">
    <property type="component" value="Unassembled WGS sequence"/>
</dbReference>
<keyword evidence="1" id="KW-0602">Photosynthesis</keyword>
<dbReference type="PANTHER" id="PTHR34963">
    <property type="match status" value="1"/>
</dbReference>
<dbReference type="Pfam" id="PF03912">
    <property type="entry name" value="Psb28"/>
    <property type="match status" value="1"/>
</dbReference>
<keyword evidence="2" id="KW-0732">Signal</keyword>
<dbReference type="EMBL" id="JAGRRH010000012">
    <property type="protein sequence ID" value="KAG7361989.1"/>
    <property type="molecule type" value="Genomic_DNA"/>
</dbReference>
<reference evidence="3" key="1">
    <citation type="journal article" date="2021" name="Sci. Rep.">
        <title>Diploid genomic architecture of Nitzschia inconspicua, an elite biomass production diatom.</title>
        <authorList>
            <person name="Oliver A."/>
            <person name="Podell S."/>
            <person name="Pinowska A."/>
            <person name="Traller J.C."/>
            <person name="Smith S.R."/>
            <person name="McClure R."/>
            <person name="Beliaev A."/>
            <person name="Bohutskyi P."/>
            <person name="Hill E.A."/>
            <person name="Rabines A."/>
            <person name="Zheng H."/>
            <person name="Allen L.Z."/>
            <person name="Kuo A."/>
            <person name="Grigoriev I.V."/>
            <person name="Allen A.E."/>
            <person name="Hazlebeck D."/>
            <person name="Allen E.E."/>
        </authorList>
    </citation>
    <scope>NUCLEOTIDE SEQUENCE</scope>
    <source>
        <strain evidence="3">Hildebrandi</strain>
    </source>
</reference>